<gene>
    <name evidence="1" type="ORF">C8F04DRAFT_1259023</name>
</gene>
<sequence>MPVWPLRREEMLPLISCAEADEDDLPDLISAEELLAKAIAACTINFDAIDAPFIWSFEDSYNLTRPAAPKPAADLQKGEAYAHPDFMLAAFGAADPGGILISYDSVCTHACPCPCHLKVL</sequence>
<dbReference type="Proteomes" id="UP001218188">
    <property type="component" value="Unassembled WGS sequence"/>
</dbReference>
<keyword evidence="2" id="KW-1185">Reference proteome</keyword>
<dbReference type="EMBL" id="JARJCM010000050">
    <property type="protein sequence ID" value="KAJ7035479.1"/>
    <property type="molecule type" value="Genomic_DNA"/>
</dbReference>
<comment type="caution">
    <text evidence="1">The sequence shown here is derived from an EMBL/GenBank/DDBJ whole genome shotgun (WGS) entry which is preliminary data.</text>
</comment>
<reference evidence="1" key="1">
    <citation type="submission" date="2023-03" db="EMBL/GenBank/DDBJ databases">
        <title>Massive genome expansion in bonnet fungi (Mycena s.s.) driven by repeated elements and novel gene families across ecological guilds.</title>
        <authorList>
            <consortium name="Lawrence Berkeley National Laboratory"/>
            <person name="Harder C.B."/>
            <person name="Miyauchi S."/>
            <person name="Viragh M."/>
            <person name="Kuo A."/>
            <person name="Thoen E."/>
            <person name="Andreopoulos B."/>
            <person name="Lu D."/>
            <person name="Skrede I."/>
            <person name="Drula E."/>
            <person name="Henrissat B."/>
            <person name="Morin E."/>
            <person name="Kohler A."/>
            <person name="Barry K."/>
            <person name="LaButti K."/>
            <person name="Morin E."/>
            <person name="Salamov A."/>
            <person name="Lipzen A."/>
            <person name="Mereny Z."/>
            <person name="Hegedus B."/>
            <person name="Baldrian P."/>
            <person name="Stursova M."/>
            <person name="Weitz H."/>
            <person name="Taylor A."/>
            <person name="Grigoriev I.V."/>
            <person name="Nagy L.G."/>
            <person name="Martin F."/>
            <person name="Kauserud H."/>
        </authorList>
    </citation>
    <scope>NUCLEOTIDE SEQUENCE</scope>
    <source>
        <strain evidence="1">CBHHK200</strain>
    </source>
</reference>
<name>A0AAD6SWR4_9AGAR</name>
<evidence type="ECO:0000313" key="2">
    <source>
        <dbReference type="Proteomes" id="UP001218188"/>
    </source>
</evidence>
<evidence type="ECO:0000313" key="1">
    <source>
        <dbReference type="EMBL" id="KAJ7035479.1"/>
    </source>
</evidence>
<organism evidence="1 2">
    <name type="scientific">Mycena alexandri</name>
    <dbReference type="NCBI Taxonomy" id="1745969"/>
    <lineage>
        <taxon>Eukaryota</taxon>
        <taxon>Fungi</taxon>
        <taxon>Dikarya</taxon>
        <taxon>Basidiomycota</taxon>
        <taxon>Agaricomycotina</taxon>
        <taxon>Agaricomycetes</taxon>
        <taxon>Agaricomycetidae</taxon>
        <taxon>Agaricales</taxon>
        <taxon>Marasmiineae</taxon>
        <taxon>Mycenaceae</taxon>
        <taxon>Mycena</taxon>
    </lineage>
</organism>
<proteinExistence type="predicted"/>
<protein>
    <submittedName>
        <fullName evidence="1">Uncharacterized protein</fullName>
    </submittedName>
</protein>
<accession>A0AAD6SWR4</accession>
<dbReference type="AlphaFoldDB" id="A0AAD6SWR4"/>